<dbReference type="EMBL" id="JACHIB010000008">
    <property type="protein sequence ID" value="MBB6083646.1"/>
    <property type="molecule type" value="Genomic_DNA"/>
</dbReference>
<feature type="domain" description="GP-PDE" evidence="1">
    <location>
        <begin position="11"/>
        <end position="250"/>
    </location>
</feature>
<dbReference type="EC" id="3.1.4.46" evidence="2"/>
<organism evidence="2 3">
    <name type="scientific">Castellaniella defragrans</name>
    <name type="common">Alcaligenes defragrans</name>
    <dbReference type="NCBI Taxonomy" id="75697"/>
    <lineage>
        <taxon>Bacteria</taxon>
        <taxon>Pseudomonadati</taxon>
        <taxon>Pseudomonadota</taxon>
        <taxon>Betaproteobacteria</taxon>
        <taxon>Burkholderiales</taxon>
        <taxon>Alcaligenaceae</taxon>
        <taxon>Castellaniella</taxon>
    </lineage>
</organism>
<dbReference type="PROSITE" id="PS51704">
    <property type="entry name" value="GP_PDE"/>
    <property type="match status" value="1"/>
</dbReference>
<proteinExistence type="predicted"/>
<comment type="caution">
    <text evidence="2">The sequence shown here is derived from an EMBL/GenBank/DDBJ whole genome shotgun (WGS) entry which is preliminary data.</text>
</comment>
<dbReference type="AlphaFoldDB" id="A0A7W9WNE0"/>
<dbReference type="GO" id="GO:0008889">
    <property type="term" value="F:glycerophosphodiester phosphodiesterase activity"/>
    <property type="evidence" value="ECO:0007669"/>
    <property type="project" value="UniProtKB-EC"/>
</dbReference>
<reference evidence="2 3" key="1">
    <citation type="submission" date="2020-08" db="EMBL/GenBank/DDBJ databases">
        <title>Genomic Encyclopedia of Type Strains, Phase IV (KMG-IV): sequencing the most valuable type-strain genomes for metagenomic binning, comparative biology and taxonomic classification.</title>
        <authorList>
            <person name="Goeker M."/>
        </authorList>
    </citation>
    <scope>NUCLEOTIDE SEQUENCE [LARGE SCALE GENOMIC DNA]</scope>
    <source>
        <strain evidence="2 3">DSM 12141</strain>
    </source>
</reference>
<sequence>MPPSHPAWPWPAFIAHRGGGRLAPENTLAAMRAGAAAGFSMVEYDVKLSGDGMPFLLHDDTVERTSNGRGLASELDWRALGRLDFGGWHGADFAGEPAPSLYAVARCTRARGIHSNIEIKPTTGHDTATGAVVAREAARLWAGAALPPLLSSFSEAALEAARAAAPELPRALLIEGPVPADWRVRQQGLGCIGLNIDVQHADEATVRDILDQGATLAVWTVDDPGQARTLFGWGCHAVFTDELHHVRADAPGLAR</sequence>
<dbReference type="InterPro" id="IPR017946">
    <property type="entry name" value="PLC-like_Pdiesterase_TIM-brl"/>
</dbReference>
<dbReference type="NCBIfam" id="NF006989">
    <property type="entry name" value="PRK09454.1"/>
    <property type="match status" value="1"/>
</dbReference>
<dbReference type="PANTHER" id="PTHR46211:SF1">
    <property type="entry name" value="GLYCEROPHOSPHODIESTER PHOSPHODIESTERASE, CYTOPLASMIC"/>
    <property type="match status" value="1"/>
</dbReference>
<accession>A0A7W9WNE0</accession>
<evidence type="ECO:0000313" key="2">
    <source>
        <dbReference type="EMBL" id="MBB6083646.1"/>
    </source>
</evidence>
<dbReference type="SUPFAM" id="SSF51695">
    <property type="entry name" value="PLC-like phosphodiesterases"/>
    <property type="match status" value="1"/>
</dbReference>
<dbReference type="GO" id="GO:0006629">
    <property type="term" value="P:lipid metabolic process"/>
    <property type="evidence" value="ECO:0007669"/>
    <property type="project" value="InterPro"/>
</dbReference>
<dbReference type="Pfam" id="PF03009">
    <property type="entry name" value="GDPD"/>
    <property type="match status" value="1"/>
</dbReference>
<dbReference type="Proteomes" id="UP000541136">
    <property type="component" value="Unassembled WGS sequence"/>
</dbReference>
<dbReference type="RefSeq" id="WP_151024303.1">
    <property type="nucleotide sequence ID" value="NZ_JACHIB010000008.1"/>
</dbReference>
<dbReference type="PANTHER" id="PTHR46211">
    <property type="entry name" value="GLYCEROPHOSPHORYL DIESTER PHOSPHODIESTERASE"/>
    <property type="match status" value="1"/>
</dbReference>
<keyword evidence="2" id="KW-0378">Hydrolase</keyword>
<dbReference type="Gene3D" id="3.20.20.190">
    <property type="entry name" value="Phosphatidylinositol (PI) phosphodiesterase"/>
    <property type="match status" value="1"/>
</dbReference>
<name>A0A7W9WNE0_CASDE</name>
<dbReference type="InterPro" id="IPR030395">
    <property type="entry name" value="GP_PDE_dom"/>
</dbReference>
<evidence type="ECO:0000313" key="3">
    <source>
        <dbReference type="Proteomes" id="UP000541136"/>
    </source>
</evidence>
<gene>
    <name evidence="2" type="ORF">HNR28_001685</name>
</gene>
<evidence type="ECO:0000259" key="1">
    <source>
        <dbReference type="PROSITE" id="PS51704"/>
    </source>
</evidence>
<protein>
    <submittedName>
        <fullName evidence="2">Glycerophosphoryl diester phosphodiesterase</fullName>
        <ecNumber evidence="2">3.1.4.46</ecNumber>
    </submittedName>
</protein>